<proteinExistence type="predicted"/>
<dbReference type="Pfam" id="PF26628">
    <property type="entry name" value="DUF8202"/>
    <property type="match status" value="2"/>
</dbReference>
<evidence type="ECO:0000313" key="3">
    <source>
        <dbReference type="Proteomes" id="UP000745859"/>
    </source>
</evidence>
<organism evidence="2 3">
    <name type="scientific">Wenyingzhuangia heitensis</name>
    <dbReference type="NCBI Taxonomy" id="1487859"/>
    <lineage>
        <taxon>Bacteria</taxon>
        <taxon>Pseudomonadati</taxon>
        <taxon>Bacteroidota</taxon>
        <taxon>Flavobacteriia</taxon>
        <taxon>Flavobacteriales</taxon>
        <taxon>Flavobacteriaceae</taxon>
        <taxon>Wenyingzhuangia</taxon>
    </lineage>
</organism>
<dbReference type="InterPro" id="IPR058515">
    <property type="entry name" value="DUF8202"/>
</dbReference>
<dbReference type="RefSeq" id="WP_167189450.1">
    <property type="nucleotide sequence ID" value="NZ_JAASQL010000004.1"/>
</dbReference>
<evidence type="ECO:0000313" key="2">
    <source>
        <dbReference type="EMBL" id="NIJ46084.1"/>
    </source>
</evidence>
<feature type="domain" description="DUF8202" evidence="1">
    <location>
        <begin position="670"/>
        <end position="833"/>
    </location>
</feature>
<comment type="caution">
    <text evidence="2">The sequence shown here is derived from an EMBL/GenBank/DDBJ whole genome shotgun (WGS) entry which is preliminary data.</text>
</comment>
<sequence length="1426" mass="154901">MLSVGLFAQKGPGGVGEINGSSMYLWLKADAGVTQSSGVSQWADQSGNGKDVYAPSSRQRPAYVTSSSAYNNMPIIDFDGYNSNSYYSYYNYGDELNSSTFTDLDDTTHTLFIVWDIETSSPNSESAIYSMSGDLNSGGAFNFDMYGGDIWYYGQGNTSIESHSNYNNPTIFNVIRNSNHTMDVYRNEQSVMSNHSLDSSTAYDLGTQFRIGVNYSGSTSKHLAANVAEVIHFKYTLNLAERIIVSNYLSAKYGISISNDFYNEDDSSNGNFDFDVIGIGRASDGSTHATTEGLSILGLNSPTGLANNEFLIVGHNNTSTNVDEEANIPAEVRNRMKRLWRVSEKGDIITNTVTMDLSFSPNKANFTSSSLKLLVNSDTDFTTGTTVYSAASYNSTTGIAVFNNVSLSDNDYITIGNNDMSPYYFGTSGGGGYVEVTGVEGYEGPGGIGSVDGEAMYMWMRPDAGVTTSGNEITSWTDQSGYLHNGAATYSLNSGVTNPDFGTNQMNNYDVLTFDGNNDEMTFDINDLTDTSYDMYFVWKKNEALQNNASLFSNASGSNAGSFQISHMSDSNFYIRTAEDGNISLGNYSFTESNNILGFSRKASNTLDTYINGGAQQTGTALSSSDVMATFSKLKLGVNRGDGVRLGLNLAEVLMFNNNINTTQRTILRNYLSAKYNIILSANDKYSYDNNSGTFDHHLAGIGQETLTNYHKDSKGTGPVRINNPSNLDNGEYMLWACDQINSSFDFEVVASANYAERLTTKWRVDETGGSVGKVNISFTAEELNITNEVPNTCVNYVLIIDNNADFSSPTQEIPMVLLDGQISAIGVDFADGDYFTLQSANTIVYDGGTWYHPLISRSGTSEPNTSDDCYDLRVLNGSVAIDANVEVNSINVANSAVLAINTARTLTVAKEITLNSSGKLKMLGTAQLVQDPNGLITTNPNTGSGFYSQFTTPAKDVYSFSYISPSTSNGTTYNFKTNVKDGRGDNALSLTNDGKDFVFDAVSSDGSQGASSTTLSQEWFNTFPSDDLGFVNQTPTSNVATGLGFTIKEPGTTAQTYISKGIPNSGKYTFTVAENSVALLGNPYPSAINSDIFLKTNQNVDALYFYEDQTTSPSHFTEDYDGGYAVYTLNGGGVAASVLGLIQNIVSGILKPETNIPVGQGFFVSIEENVNSGSATVEFNNSQRVSSLLGDSSVFFKQSELQTLEKNRDILPSVRLGVEMEVNDQFYHRQVGVSFKEGNSIETFDFGYDAALFDEKGKDAYIESGGKKYILAGVGAISEETEIPIKIVLDEDNEVSFMIDDVEGIDEIYLNDNIEETQESLTGNVIKKTLNSGVYEDRFSLTFKEDKALSNKGLDKNKLTVEINNKLITVTSDEYQITSLNIIDYSGKVAKTANTNTINCANIGSDILILKINTKEGVLIKKIML</sequence>
<reference evidence="2 3" key="1">
    <citation type="submission" date="2020-03" db="EMBL/GenBank/DDBJ databases">
        <title>Genomic Encyclopedia of Type Strains, Phase IV (KMG-IV): sequencing the most valuable type-strain genomes for metagenomic binning, comparative biology and taxonomic classification.</title>
        <authorList>
            <person name="Goeker M."/>
        </authorList>
    </citation>
    <scope>NUCLEOTIDE SEQUENCE [LARGE SCALE GENOMIC DNA]</scope>
    <source>
        <strain evidence="2 3">DSM 101599</strain>
    </source>
</reference>
<name>A0ABX0UB90_9FLAO</name>
<dbReference type="Proteomes" id="UP000745859">
    <property type="component" value="Unassembled WGS sequence"/>
</dbReference>
<accession>A0ABX0UB90</accession>
<keyword evidence="3" id="KW-1185">Reference proteome</keyword>
<evidence type="ECO:0000259" key="1">
    <source>
        <dbReference type="Pfam" id="PF26628"/>
    </source>
</evidence>
<gene>
    <name evidence="2" type="ORF">FHR24_002562</name>
</gene>
<dbReference type="EMBL" id="JAASQL010000004">
    <property type="protein sequence ID" value="NIJ46084.1"/>
    <property type="molecule type" value="Genomic_DNA"/>
</dbReference>
<protein>
    <recommendedName>
        <fullName evidence="1">DUF8202 domain-containing protein</fullName>
    </recommendedName>
</protein>
<feature type="domain" description="DUF8202" evidence="1">
    <location>
        <begin position="244"/>
        <end position="410"/>
    </location>
</feature>